<proteinExistence type="predicted"/>
<accession>A0A314ZUD4</accession>
<dbReference type="AlphaFoldDB" id="A0A314ZUD4"/>
<dbReference type="Proteomes" id="UP000251060">
    <property type="component" value="Unassembled WGS sequence"/>
</dbReference>
<comment type="caution">
    <text evidence="1">The sequence shown here is derived from an EMBL/GenBank/DDBJ whole genome shotgun (WGS) entry which is preliminary data.</text>
</comment>
<organism evidence="1 2">
    <name type="scientific">Methanohalophilus euhalobius</name>
    <dbReference type="NCBI Taxonomy" id="51203"/>
    <lineage>
        <taxon>Archaea</taxon>
        <taxon>Methanobacteriati</taxon>
        <taxon>Methanobacteriota</taxon>
        <taxon>Stenosarchaea group</taxon>
        <taxon>Methanomicrobia</taxon>
        <taxon>Methanosarcinales</taxon>
        <taxon>Methanosarcinaceae</taxon>
        <taxon>Methanohalophilus</taxon>
    </lineage>
</organism>
<evidence type="ECO:0008006" key="3">
    <source>
        <dbReference type="Google" id="ProtNLM"/>
    </source>
</evidence>
<dbReference type="EMBL" id="PVBU01000005">
    <property type="protein sequence ID" value="PQV42609.1"/>
    <property type="molecule type" value="Genomic_DNA"/>
</dbReference>
<name>A0A314ZUD4_9EURY</name>
<gene>
    <name evidence="1" type="ORF">B0H22_10573</name>
</gene>
<evidence type="ECO:0000313" key="2">
    <source>
        <dbReference type="Proteomes" id="UP000251060"/>
    </source>
</evidence>
<protein>
    <recommendedName>
        <fullName evidence="3">Universal stress protein family protein</fullName>
    </recommendedName>
</protein>
<dbReference type="RefSeq" id="WP_181079267.1">
    <property type="nucleotide sequence ID" value="NZ_OBDR01000001.1"/>
</dbReference>
<evidence type="ECO:0000313" key="1">
    <source>
        <dbReference type="EMBL" id="PQV42609.1"/>
    </source>
</evidence>
<sequence length="70" mass="8212">METESKFIVGDDAVSVIDEEAENHDVIYLGSTTHPFFKNFMKDVFPEQVIRGTDKTVIMTRRWVKFRDML</sequence>
<reference evidence="1 2" key="1">
    <citation type="submission" date="2018-02" db="EMBL/GenBank/DDBJ databases">
        <title>Subsurface microbial communities from deep shales in Ohio and West Virginia, USA.</title>
        <authorList>
            <person name="Wrighton K."/>
        </authorList>
    </citation>
    <scope>NUCLEOTIDE SEQUENCE [LARGE SCALE GENOMIC DNA]</scope>
    <source>
        <strain evidence="1 2">DSM 10369</strain>
    </source>
</reference>
<dbReference type="OrthoDB" id="43026at2157"/>